<dbReference type="InterPro" id="IPR054416">
    <property type="entry name" value="GST_UstS-like_C"/>
</dbReference>
<evidence type="ECO:0000256" key="1">
    <source>
        <dbReference type="ARBA" id="ARBA00007409"/>
    </source>
</evidence>
<feature type="domain" description="Glutathione S-transferase UstS-like C-terminal" evidence="3">
    <location>
        <begin position="109"/>
        <end position="238"/>
    </location>
</feature>
<reference evidence="4 5" key="1">
    <citation type="submission" date="2024-01" db="EMBL/GenBank/DDBJ databases">
        <title>A draft genome for the cacao thread blight pathogen Marasmiellus scandens.</title>
        <authorList>
            <person name="Baruah I.K."/>
            <person name="Leung J."/>
            <person name="Bukari Y."/>
            <person name="Amoako-Attah I."/>
            <person name="Meinhardt L.W."/>
            <person name="Bailey B.A."/>
            <person name="Cohen S.P."/>
        </authorList>
    </citation>
    <scope>NUCLEOTIDE SEQUENCE [LARGE SCALE GENOMIC DNA]</scope>
    <source>
        <strain evidence="4 5">GH-19</strain>
    </source>
</reference>
<feature type="domain" description="GST N-terminal" evidence="2">
    <location>
        <begin position="18"/>
        <end position="94"/>
    </location>
</feature>
<dbReference type="Pfam" id="PF13409">
    <property type="entry name" value="GST_N_2"/>
    <property type="match status" value="1"/>
</dbReference>
<dbReference type="PANTHER" id="PTHR44051:SF8">
    <property type="entry name" value="GLUTATHIONE S-TRANSFERASE GSTA"/>
    <property type="match status" value="1"/>
</dbReference>
<dbReference type="InterPro" id="IPR004045">
    <property type="entry name" value="Glutathione_S-Trfase_N"/>
</dbReference>
<dbReference type="Gene3D" id="3.40.30.10">
    <property type="entry name" value="Glutaredoxin"/>
    <property type="match status" value="1"/>
</dbReference>
<comment type="similarity">
    <text evidence="1">Belongs to the GST superfamily.</text>
</comment>
<evidence type="ECO:0000259" key="2">
    <source>
        <dbReference type="Pfam" id="PF13409"/>
    </source>
</evidence>
<dbReference type="Proteomes" id="UP001498398">
    <property type="component" value="Unassembled WGS sequence"/>
</dbReference>
<dbReference type="SUPFAM" id="SSF52833">
    <property type="entry name" value="Thioredoxin-like"/>
    <property type="match status" value="1"/>
</dbReference>
<sequence>MITLYDLVTLRPEPYKTYSPHSWKVRCALAFKGLPYMIHWLEYPDIEAKAKEVGAPSTSTWADGSPRYTIPFIHDPKTDRVVSDSLEIVEYLDNAYPETVRLIPPGTKALQNVYAESIWAVYAKDINPVAGMFLPNRWFTDRNKEYYLKWAPPKSGPSLSEEDVKKAWEAFHSRLGDLDRMIGSDNAFVMGKVPSFADCAIIAWLMLLRFVWDDETEEWKNIMDWHGGRWRRLLDTYENLRRTGS</sequence>
<protein>
    <recommendedName>
        <fullName evidence="6">GST N-terminal domain-containing protein</fullName>
    </recommendedName>
</protein>
<dbReference type="InterPro" id="IPR036249">
    <property type="entry name" value="Thioredoxin-like_sf"/>
</dbReference>
<evidence type="ECO:0008006" key="6">
    <source>
        <dbReference type="Google" id="ProtNLM"/>
    </source>
</evidence>
<proteinExistence type="inferred from homology"/>
<dbReference type="Gene3D" id="1.20.1050.10">
    <property type="match status" value="1"/>
</dbReference>
<comment type="caution">
    <text evidence="4">The sequence shown here is derived from an EMBL/GenBank/DDBJ whole genome shotgun (WGS) entry which is preliminary data.</text>
</comment>
<name>A0ABR1JCS8_9AGAR</name>
<evidence type="ECO:0000313" key="4">
    <source>
        <dbReference type="EMBL" id="KAK7458095.1"/>
    </source>
</evidence>
<keyword evidence="5" id="KW-1185">Reference proteome</keyword>
<dbReference type="SUPFAM" id="SSF47616">
    <property type="entry name" value="GST C-terminal domain-like"/>
    <property type="match status" value="1"/>
</dbReference>
<evidence type="ECO:0000313" key="5">
    <source>
        <dbReference type="Proteomes" id="UP001498398"/>
    </source>
</evidence>
<accession>A0ABR1JCS8</accession>
<dbReference type="PANTHER" id="PTHR44051">
    <property type="entry name" value="GLUTATHIONE S-TRANSFERASE-RELATED"/>
    <property type="match status" value="1"/>
</dbReference>
<dbReference type="InterPro" id="IPR036282">
    <property type="entry name" value="Glutathione-S-Trfase_C_sf"/>
</dbReference>
<dbReference type="EMBL" id="JBANRG010000018">
    <property type="protein sequence ID" value="KAK7458095.1"/>
    <property type="molecule type" value="Genomic_DNA"/>
</dbReference>
<gene>
    <name evidence="4" type="ORF">VKT23_010001</name>
</gene>
<evidence type="ECO:0000259" key="3">
    <source>
        <dbReference type="Pfam" id="PF22041"/>
    </source>
</evidence>
<organism evidence="4 5">
    <name type="scientific">Marasmiellus scandens</name>
    <dbReference type="NCBI Taxonomy" id="2682957"/>
    <lineage>
        <taxon>Eukaryota</taxon>
        <taxon>Fungi</taxon>
        <taxon>Dikarya</taxon>
        <taxon>Basidiomycota</taxon>
        <taxon>Agaricomycotina</taxon>
        <taxon>Agaricomycetes</taxon>
        <taxon>Agaricomycetidae</taxon>
        <taxon>Agaricales</taxon>
        <taxon>Marasmiineae</taxon>
        <taxon>Omphalotaceae</taxon>
        <taxon>Marasmiellus</taxon>
    </lineage>
</organism>
<dbReference type="Pfam" id="PF22041">
    <property type="entry name" value="GST_C_7"/>
    <property type="match status" value="1"/>
</dbReference>